<dbReference type="PROSITE" id="PS51177">
    <property type="entry name" value="LUMAZINE_BIND"/>
    <property type="match status" value="1"/>
</dbReference>
<organism evidence="4 5">
    <name type="scientific">Ilex paraguariensis</name>
    <name type="common">yerba mate</name>
    <dbReference type="NCBI Taxonomy" id="185542"/>
    <lineage>
        <taxon>Eukaryota</taxon>
        <taxon>Viridiplantae</taxon>
        <taxon>Streptophyta</taxon>
        <taxon>Embryophyta</taxon>
        <taxon>Tracheophyta</taxon>
        <taxon>Spermatophyta</taxon>
        <taxon>Magnoliopsida</taxon>
        <taxon>eudicotyledons</taxon>
        <taxon>Gunneridae</taxon>
        <taxon>Pentapetalae</taxon>
        <taxon>asterids</taxon>
        <taxon>campanulids</taxon>
        <taxon>Aquifoliales</taxon>
        <taxon>Aquifoliaceae</taxon>
        <taxon>Ilex</taxon>
    </lineage>
</organism>
<evidence type="ECO:0000256" key="1">
    <source>
        <dbReference type="ARBA" id="ARBA00022737"/>
    </source>
</evidence>
<dbReference type="InterPro" id="IPR023366">
    <property type="entry name" value="ATP_synth_asu-like_sf"/>
</dbReference>
<dbReference type="InterPro" id="IPR017938">
    <property type="entry name" value="Riboflavin_synthase-like_b-brl"/>
</dbReference>
<feature type="repeat" description="Lumazine-binding" evidence="2">
    <location>
        <begin position="72"/>
        <end position="147"/>
    </location>
</feature>
<reference evidence="4 5" key="1">
    <citation type="submission" date="2024-02" db="EMBL/GenBank/DDBJ databases">
        <authorList>
            <person name="Vignale AGUSTIN F."/>
            <person name="Sosa J E."/>
            <person name="Modenutti C."/>
        </authorList>
    </citation>
    <scope>NUCLEOTIDE SEQUENCE [LARGE SCALE GENOMIC DNA]</scope>
</reference>
<feature type="domain" description="Lumazine-binding" evidence="3">
    <location>
        <begin position="72"/>
        <end position="147"/>
    </location>
</feature>
<evidence type="ECO:0000259" key="3">
    <source>
        <dbReference type="PROSITE" id="PS51177"/>
    </source>
</evidence>
<dbReference type="Pfam" id="PF00677">
    <property type="entry name" value="Lum_binding"/>
    <property type="match status" value="1"/>
</dbReference>
<sequence length="147" mass="16113">MAMASFLISLSKTLKPSPAKSPLLNHIANPSKTHLKLPLNLKPPPLTLLFNTNIAKPHKTPFKPQATQIKSLFTGIVEEMGEIKHLGFTKDDCFNMKIQAKTVLEDVHLGDSIAVNGTCLTVAEFDSKFSEFTVGLSPETLRKTSLI</sequence>
<name>A0ABC8RYJ2_9AQUA</name>
<dbReference type="AlphaFoldDB" id="A0ABC8RYJ2"/>
<proteinExistence type="predicted"/>
<dbReference type="InterPro" id="IPR026017">
    <property type="entry name" value="Lumazine-bd_dom"/>
</dbReference>
<evidence type="ECO:0000256" key="2">
    <source>
        <dbReference type="PROSITE-ProRule" id="PRU00524"/>
    </source>
</evidence>
<dbReference type="Gene3D" id="2.40.30.20">
    <property type="match status" value="1"/>
</dbReference>
<comment type="caution">
    <text evidence="4">The sequence shown here is derived from an EMBL/GenBank/DDBJ whole genome shotgun (WGS) entry which is preliminary data.</text>
</comment>
<keyword evidence="5" id="KW-1185">Reference proteome</keyword>
<dbReference type="InterPro" id="IPR001783">
    <property type="entry name" value="Lumazine-bd"/>
</dbReference>
<dbReference type="SUPFAM" id="SSF63380">
    <property type="entry name" value="Riboflavin synthase domain-like"/>
    <property type="match status" value="1"/>
</dbReference>
<dbReference type="PANTHER" id="PTHR21098:SF0">
    <property type="entry name" value="RIBOFLAVIN SYNTHASE"/>
    <property type="match status" value="1"/>
</dbReference>
<dbReference type="PANTHER" id="PTHR21098">
    <property type="entry name" value="RIBOFLAVIN SYNTHASE ALPHA CHAIN"/>
    <property type="match status" value="1"/>
</dbReference>
<dbReference type="EMBL" id="CAUOFW020001773">
    <property type="protein sequence ID" value="CAK9148635.1"/>
    <property type="molecule type" value="Genomic_DNA"/>
</dbReference>
<keyword evidence="1" id="KW-0677">Repeat</keyword>
<protein>
    <recommendedName>
        <fullName evidence="3">Lumazine-binding domain-containing protein</fullName>
    </recommendedName>
</protein>
<gene>
    <name evidence="4" type="ORF">ILEXP_LOCUS16599</name>
</gene>
<dbReference type="Proteomes" id="UP001642360">
    <property type="component" value="Unassembled WGS sequence"/>
</dbReference>
<evidence type="ECO:0000313" key="5">
    <source>
        <dbReference type="Proteomes" id="UP001642360"/>
    </source>
</evidence>
<evidence type="ECO:0000313" key="4">
    <source>
        <dbReference type="EMBL" id="CAK9148635.1"/>
    </source>
</evidence>
<accession>A0ABC8RYJ2</accession>